<feature type="coiled-coil region" evidence="3">
    <location>
        <begin position="47"/>
        <end position="107"/>
    </location>
</feature>
<dbReference type="AlphaFoldDB" id="A0A6M1SQ37"/>
<comment type="similarity">
    <text evidence="1">Belongs to the Skp family.</text>
</comment>
<accession>A0A6M1SQ37</accession>
<evidence type="ECO:0000256" key="3">
    <source>
        <dbReference type="SAM" id="Coils"/>
    </source>
</evidence>
<keyword evidence="2 4" id="KW-0732">Signal</keyword>
<dbReference type="InterPro" id="IPR024930">
    <property type="entry name" value="Skp_dom_sf"/>
</dbReference>
<dbReference type="GO" id="GO:0005829">
    <property type="term" value="C:cytosol"/>
    <property type="evidence" value="ECO:0007669"/>
    <property type="project" value="TreeGrafter"/>
</dbReference>
<dbReference type="Proteomes" id="UP000473278">
    <property type="component" value="Unassembled WGS sequence"/>
</dbReference>
<reference evidence="5 6" key="1">
    <citation type="submission" date="2020-02" db="EMBL/GenBank/DDBJ databases">
        <title>Balneolaceae bacterium YR4-1, complete genome.</title>
        <authorList>
            <person name="Li Y."/>
            <person name="Wu S."/>
        </authorList>
    </citation>
    <scope>NUCLEOTIDE SEQUENCE [LARGE SCALE GENOMIC DNA]</scope>
    <source>
        <strain evidence="5 6">YR4-1</strain>
    </source>
</reference>
<evidence type="ECO:0000256" key="4">
    <source>
        <dbReference type="SAM" id="SignalP"/>
    </source>
</evidence>
<dbReference type="EMBL" id="JAALLT010000003">
    <property type="protein sequence ID" value="NGP77219.1"/>
    <property type="molecule type" value="Genomic_DNA"/>
</dbReference>
<comment type="caution">
    <text evidence="5">The sequence shown here is derived from an EMBL/GenBank/DDBJ whole genome shotgun (WGS) entry which is preliminary data.</text>
</comment>
<evidence type="ECO:0000256" key="1">
    <source>
        <dbReference type="ARBA" id="ARBA00009091"/>
    </source>
</evidence>
<dbReference type="InterPro" id="IPR005632">
    <property type="entry name" value="Chaperone_Skp"/>
</dbReference>
<evidence type="ECO:0000313" key="5">
    <source>
        <dbReference type="EMBL" id="NGP77219.1"/>
    </source>
</evidence>
<dbReference type="GO" id="GO:0051082">
    <property type="term" value="F:unfolded protein binding"/>
    <property type="evidence" value="ECO:0007669"/>
    <property type="project" value="InterPro"/>
</dbReference>
<dbReference type="PANTHER" id="PTHR35089">
    <property type="entry name" value="CHAPERONE PROTEIN SKP"/>
    <property type="match status" value="1"/>
</dbReference>
<name>A0A6M1SQ37_9BACT</name>
<dbReference type="SMART" id="SM00935">
    <property type="entry name" value="OmpH"/>
    <property type="match status" value="1"/>
</dbReference>
<feature type="chain" id="PRO_5026760553" evidence="4">
    <location>
        <begin position="20"/>
        <end position="181"/>
    </location>
</feature>
<feature type="signal peptide" evidence="4">
    <location>
        <begin position="1"/>
        <end position="19"/>
    </location>
</feature>
<dbReference type="GO" id="GO:0050821">
    <property type="term" value="P:protein stabilization"/>
    <property type="evidence" value="ECO:0007669"/>
    <property type="project" value="TreeGrafter"/>
</dbReference>
<sequence length="181" mass="21408">MRKVIYNFCLLFALTSVLAGSAAAQQKTGYVDTDYLVSQIPEYQSVQQQLRSLSQEWRAELDEMQQEIERLREDFSAREILYTDEIRNQKEQEINSKIQQRQQYLEQKFGAEGDFFQRQKELLEPIQRQVFEAITRVAEREGFDFVLDRTQKTELLYAREQWNLNDEVLLELGIAVDNPSN</sequence>
<organism evidence="5 6">
    <name type="scientific">Halalkalibaculum roseum</name>
    <dbReference type="NCBI Taxonomy" id="2709311"/>
    <lineage>
        <taxon>Bacteria</taxon>
        <taxon>Pseudomonadati</taxon>
        <taxon>Balneolota</taxon>
        <taxon>Balneolia</taxon>
        <taxon>Balneolales</taxon>
        <taxon>Balneolaceae</taxon>
        <taxon>Halalkalibaculum</taxon>
    </lineage>
</organism>
<keyword evidence="6" id="KW-1185">Reference proteome</keyword>
<dbReference type="Gene3D" id="3.30.910.20">
    <property type="entry name" value="Skp domain"/>
    <property type="match status" value="1"/>
</dbReference>
<keyword evidence="3" id="KW-0175">Coiled coil</keyword>
<gene>
    <name evidence="5" type="ORF">G3570_11275</name>
</gene>
<evidence type="ECO:0000313" key="6">
    <source>
        <dbReference type="Proteomes" id="UP000473278"/>
    </source>
</evidence>
<dbReference type="RefSeq" id="WP_165142344.1">
    <property type="nucleotide sequence ID" value="NZ_JAALLT010000003.1"/>
</dbReference>
<dbReference type="SUPFAM" id="SSF111384">
    <property type="entry name" value="OmpH-like"/>
    <property type="match status" value="1"/>
</dbReference>
<protein>
    <submittedName>
        <fullName evidence="5">OmpH family outer membrane protein</fullName>
    </submittedName>
</protein>
<dbReference type="Pfam" id="PF03938">
    <property type="entry name" value="OmpH"/>
    <property type="match status" value="1"/>
</dbReference>
<dbReference type="PANTHER" id="PTHR35089:SF1">
    <property type="entry name" value="CHAPERONE PROTEIN SKP"/>
    <property type="match status" value="1"/>
</dbReference>
<proteinExistence type="inferred from homology"/>
<evidence type="ECO:0000256" key="2">
    <source>
        <dbReference type="ARBA" id="ARBA00022729"/>
    </source>
</evidence>